<evidence type="ECO:0000256" key="3">
    <source>
        <dbReference type="ARBA" id="ARBA00022692"/>
    </source>
</evidence>
<keyword evidence="3" id="KW-0812">Transmembrane</keyword>
<organism evidence="9 10">
    <name type="scientific">[Candida] subhashii</name>
    <dbReference type="NCBI Taxonomy" id="561895"/>
    <lineage>
        <taxon>Eukaryota</taxon>
        <taxon>Fungi</taxon>
        <taxon>Dikarya</taxon>
        <taxon>Ascomycota</taxon>
        <taxon>Saccharomycotina</taxon>
        <taxon>Pichiomycetes</taxon>
        <taxon>Debaryomycetaceae</taxon>
        <taxon>Spathaspora</taxon>
    </lineage>
</organism>
<reference evidence="9 10" key="1">
    <citation type="journal article" date="2021" name="DNA Res.">
        <title>Genome analysis of Candida subhashii reveals its hybrid nature and dual mitochondrial genome conformations.</title>
        <authorList>
            <person name="Mixao V."/>
            <person name="Hegedusova E."/>
            <person name="Saus E."/>
            <person name="Pryszcz L.P."/>
            <person name="Cillingova A."/>
            <person name="Nosek J."/>
            <person name="Gabaldon T."/>
        </authorList>
    </citation>
    <scope>NUCLEOTIDE SEQUENCE [LARGE SCALE GENOMIC DNA]</scope>
    <source>
        <strain evidence="9 10">CBS 10753</strain>
    </source>
</reference>
<keyword evidence="10" id="KW-1185">Reference proteome</keyword>
<protein>
    <recommendedName>
        <fullName evidence="8">GP-PDE domain-containing protein</fullName>
    </recommendedName>
</protein>
<comment type="caution">
    <text evidence="9">The sequence shown here is derived from an EMBL/GenBank/DDBJ whole genome shotgun (WGS) entry which is preliminary data.</text>
</comment>
<evidence type="ECO:0000256" key="7">
    <source>
        <dbReference type="ARBA" id="ARBA00023136"/>
    </source>
</evidence>
<evidence type="ECO:0000256" key="6">
    <source>
        <dbReference type="ARBA" id="ARBA00023098"/>
    </source>
</evidence>
<keyword evidence="6" id="KW-0443">Lipid metabolism</keyword>
<sequence length="378" mass="44507">MSTISPVIVGHRGFKGQHPENTLVGFKAAYDVGATVLETDLWLTKDNRIVISHDGNTKRVFVDQDGNETDYTITETDFDTLKELRTLDGGYPLLSFQDVLHFYKDYVDNNEKEQVLKLQLDIKRFNPAKITKYIIEDLLIIEDDLNWWINRIQFGIWDLNFLKYLNQDDFFQQKFKAVDNGSMFDIFHISTNWRDSIFYINYNYYLDGVTDNDRIKFKLSGVSLIYLASWSVGFLTKFVPLLKAQDLKLYSWTINHRLQYDYLTKVGKIAELSEYGVISDFPDLMLSFKHQDQLPKEEEVEETTPLVGSITDLLSDLTFKQRLSYHIFSQFNYWAGDKRLTEEEKQYELPVDENKIRHIQINSYAVWLFHICQKFGIF</sequence>
<name>A0A8J5UJ58_9ASCO</name>
<evidence type="ECO:0000256" key="1">
    <source>
        <dbReference type="ARBA" id="ARBA00004370"/>
    </source>
</evidence>
<keyword evidence="4" id="KW-0378">Hydrolase</keyword>
<dbReference type="PANTHER" id="PTHR42758">
    <property type="entry name" value="PHOSPHATIDYLGLYCEROL PHOSPHOLIPASE C"/>
    <property type="match status" value="1"/>
</dbReference>
<dbReference type="PANTHER" id="PTHR42758:SF2">
    <property type="entry name" value="PHOSPHATIDYLGLYCEROL PHOSPHOLIPASE C"/>
    <property type="match status" value="1"/>
</dbReference>
<dbReference type="GO" id="GO:0046475">
    <property type="term" value="P:glycerophospholipid catabolic process"/>
    <property type="evidence" value="ECO:0007669"/>
    <property type="project" value="TreeGrafter"/>
</dbReference>
<evidence type="ECO:0000256" key="4">
    <source>
        <dbReference type="ARBA" id="ARBA00022801"/>
    </source>
</evidence>
<feature type="domain" description="GP-PDE" evidence="8">
    <location>
        <begin position="6"/>
        <end position="289"/>
    </location>
</feature>
<evidence type="ECO:0000313" key="10">
    <source>
        <dbReference type="Proteomes" id="UP000694255"/>
    </source>
</evidence>
<dbReference type="GO" id="GO:0034479">
    <property type="term" value="F:phosphatidylglycerol phospholipase C activity"/>
    <property type="evidence" value="ECO:0007669"/>
    <property type="project" value="TreeGrafter"/>
</dbReference>
<gene>
    <name evidence="9" type="ORF">J8A68_005658</name>
</gene>
<dbReference type="Proteomes" id="UP000694255">
    <property type="component" value="Unassembled WGS sequence"/>
</dbReference>
<dbReference type="InterPro" id="IPR030395">
    <property type="entry name" value="GP_PDE_dom"/>
</dbReference>
<dbReference type="AlphaFoldDB" id="A0A8J5UJ58"/>
<evidence type="ECO:0000313" key="9">
    <source>
        <dbReference type="EMBL" id="KAG7660841.1"/>
    </source>
</evidence>
<evidence type="ECO:0000256" key="2">
    <source>
        <dbReference type="ARBA" id="ARBA00007277"/>
    </source>
</evidence>
<evidence type="ECO:0000256" key="5">
    <source>
        <dbReference type="ARBA" id="ARBA00022989"/>
    </source>
</evidence>
<dbReference type="InterPro" id="IPR052271">
    <property type="entry name" value="GDPD-Related"/>
</dbReference>
<dbReference type="OrthoDB" id="1058301at2759"/>
<accession>A0A8J5UJ58</accession>
<dbReference type="EMBL" id="JAGSYN010000273">
    <property type="protein sequence ID" value="KAG7660841.1"/>
    <property type="molecule type" value="Genomic_DNA"/>
</dbReference>
<comment type="subcellular location">
    <subcellularLocation>
        <location evidence="1">Membrane</location>
    </subcellularLocation>
</comment>
<dbReference type="Pfam" id="PF03009">
    <property type="entry name" value="GDPD"/>
    <property type="match status" value="1"/>
</dbReference>
<dbReference type="GO" id="GO:0016020">
    <property type="term" value="C:membrane"/>
    <property type="evidence" value="ECO:0007669"/>
    <property type="project" value="UniProtKB-SubCell"/>
</dbReference>
<comment type="similarity">
    <text evidence="2">Belongs to the glycerophosphoryl diester phosphodiesterase family.</text>
</comment>
<dbReference type="RefSeq" id="XP_049261074.1">
    <property type="nucleotide sequence ID" value="XM_049409748.1"/>
</dbReference>
<proteinExistence type="inferred from homology"/>
<dbReference type="PROSITE" id="PS51704">
    <property type="entry name" value="GP_PDE"/>
    <property type="match status" value="1"/>
</dbReference>
<dbReference type="GeneID" id="73472458"/>
<evidence type="ECO:0000259" key="8">
    <source>
        <dbReference type="PROSITE" id="PS51704"/>
    </source>
</evidence>
<keyword evidence="7" id="KW-0472">Membrane</keyword>
<keyword evidence="5" id="KW-1133">Transmembrane helix</keyword>